<organism evidence="1 2">
    <name type="scientific">Tribolium castaneum</name>
    <name type="common">Red flour beetle</name>
    <dbReference type="NCBI Taxonomy" id="7070"/>
    <lineage>
        <taxon>Eukaryota</taxon>
        <taxon>Metazoa</taxon>
        <taxon>Ecdysozoa</taxon>
        <taxon>Arthropoda</taxon>
        <taxon>Hexapoda</taxon>
        <taxon>Insecta</taxon>
        <taxon>Pterygota</taxon>
        <taxon>Neoptera</taxon>
        <taxon>Endopterygota</taxon>
        <taxon>Coleoptera</taxon>
        <taxon>Polyphaga</taxon>
        <taxon>Cucujiformia</taxon>
        <taxon>Tenebrionidae</taxon>
        <taxon>Tenebrionidae incertae sedis</taxon>
        <taxon>Tribolium</taxon>
    </lineage>
</organism>
<evidence type="ECO:0000313" key="1">
    <source>
        <dbReference type="EMBL" id="EFA08296.1"/>
    </source>
</evidence>
<dbReference type="InterPro" id="IPR039195">
    <property type="entry name" value="ANKRD40"/>
</dbReference>
<reference evidence="1 2" key="1">
    <citation type="journal article" date="2008" name="Nature">
        <title>The genome of the model beetle and pest Tribolium castaneum.</title>
        <authorList>
            <consortium name="Tribolium Genome Sequencing Consortium"/>
            <person name="Richards S."/>
            <person name="Gibbs R.A."/>
            <person name="Weinstock G.M."/>
            <person name="Brown S.J."/>
            <person name="Denell R."/>
            <person name="Beeman R.W."/>
            <person name="Gibbs R."/>
            <person name="Beeman R.W."/>
            <person name="Brown S.J."/>
            <person name="Bucher G."/>
            <person name="Friedrich M."/>
            <person name="Grimmelikhuijzen C.J."/>
            <person name="Klingler M."/>
            <person name="Lorenzen M."/>
            <person name="Richards S."/>
            <person name="Roth S."/>
            <person name="Schroder R."/>
            <person name="Tautz D."/>
            <person name="Zdobnov E.M."/>
            <person name="Muzny D."/>
            <person name="Gibbs R.A."/>
            <person name="Weinstock G.M."/>
            <person name="Attaway T."/>
            <person name="Bell S."/>
            <person name="Buhay C.J."/>
            <person name="Chandrabose M.N."/>
            <person name="Chavez D."/>
            <person name="Clerk-Blankenburg K.P."/>
            <person name="Cree A."/>
            <person name="Dao M."/>
            <person name="Davis C."/>
            <person name="Chacko J."/>
            <person name="Dinh H."/>
            <person name="Dugan-Rocha S."/>
            <person name="Fowler G."/>
            <person name="Garner T.T."/>
            <person name="Garnes J."/>
            <person name="Gnirke A."/>
            <person name="Hawes A."/>
            <person name="Hernandez J."/>
            <person name="Hines S."/>
            <person name="Holder M."/>
            <person name="Hume J."/>
            <person name="Jhangiani S.N."/>
            <person name="Joshi V."/>
            <person name="Khan Z.M."/>
            <person name="Jackson L."/>
            <person name="Kovar C."/>
            <person name="Kowis A."/>
            <person name="Lee S."/>
            <person name="Lewis L.R."/>
            <person name="Margolis J."/>
            <person name="Morgan M."/>
            <person name="Nazareth L.V."/>
            <person name="Nguyen N."/>
            <person name="Okwuonu G."/>
            <person name="Parker D."/>
            <person name="Richards S."/>
            <person name="Ruiz S.J."/>
            <person name="Santibanez J."/>
            <person name="Savard J."/>
            <person name="Scherer S.E."/>
            <person name="Schneider B."/>
            <person name="Sodergren E."/>
            <person name="Tautz D."/>
            <person name="Vattahil S."/>
            <person name="Villasana D."/>
            <person name="White C.S."/>
            <person name="Wright R."/>
            <person name="Park Y."/>
            <person name="Beeman R.W."/>
            <person name="Lord J."/>
            <person name="Oppert B."/>
            <person name="Lorenzen M."/>
            <person name="Brown S."/>
            <person name="Wang L."/>
            <person name="Savard J."/>
            <person name="Tautz D."/>
            <person name="Richards S."/>
            <person name="Weinstock G."/>
            <person name="Gibbs R.A."/>
            <person name="Liu Y."/>
            <person name="Worley K."/>
            <person name="Weinstock G."/>
            <person name="Elsik C.G."/>
            <person name="Reese J.T."/>
            <person name="Elhaik E."/>
            <person name="Landan G."/>
            <person name="Graur D."/>
            <person name="Arensburger P."/>
            <person name="Atkinson P."/>
            <person name="Beeman R.W."/>
            <person name="Beidler J."/>
            <person name="Brown S.J."/>
            <person name="Demuth J.P."/>
            <person name="Drury D.W."/>
            <person name="Du Y.Z."/>
            <person name="Fujiwara H."/>
            <person name="Lorenzen M."/>
            <person name="Maselli V."/>
            <person name="Osanai M."/>
            <person name="Park Y."/>
            <person name="Robertson H.M."/>
            <person name="Tu Z."/>
            <person name="Wang J.J."/>
            <person name="Wang S."/>
            <person name="Richards S."/>
            <person name="Song H."/>
            <person name="Zhang L."/>
            <person name="Sodergren E."/>
            <person name="Werner D."/>
            <person name="Stanke M."/>
            <person name="Morgenstern B."/>
            <person name="Solovyev V."/>
            <person name="Kosarev P."/>
            <person name="Brown G."/>
            <person name="Chen H.C."/>
            <person name="Ermolaeva O."/>
            <person name="Hlavina W."/>
            <person name="Kapustin Y."/>
            <person name="Kiryutin B."/>
            <person name="Kitts P."/>
            <person name="Maglott D."/>
            <person name="Pruitt K."/>
            <person name="Sapojnikov V."/>
            <person name="Souvorov A."/>
            <person name="Mackey A.J."/>
            <person name="Waterhouse R.M."/>
            <person name="Wyder S."/>
            <person name="Zdobnov E.M."/>
            <person name="Zdobnov E.M."/>
            <person name="Wyder S."/>
            <person name="Kriventseva E.V."/>
            <person name="Kadowaki T."/>
            <person name="Bork P."/>
            <person name="Aranda M."/>
            <person name="Bao R."/>
            <person name="Beermann A."/>
            <person name="Berns N."/>
            <person name="Bolognesi R."/>
            <person name="Bonneton F."/>
            <person name="Bopp D."/>
            <person name="Brown S.J."/>
            <person name="Bucher G."/>
            <person name="Butts T."/>
            <person name="Chaumot A."/>
            <person name="Denell R.E."/>
            <person name="Ferrier D.E."/>
            <person name="Friedrich M."/>
            <person name="Gordon C.M."/>
            <person name="Jindra M."/>
            <person name="Klingler M."/>
            <person name="Lan Q."/>
            <person name="Lattorff H.M."/>
            <person name="Laudet V."/>
            <person name="von Levetsow C."/>
            <person name="Liu Z."/>
            <person name="Lutz R."/>
            <person name="Lynch J.A."/>
            <person name="da Fonseca R.N."/>
            <person name="Posnien N."/>
            <person name="Reuter R."/>
            <person name="Roth S."/>
            <person name="Savard J."/>
            <person name="Schinko J.B."/>
            <person name="Schmitt C."/>
            <person name="Schoppmeier M."/>
            <person name="Schroder R."/>
            <person name="Shippy T.D."/>
            <person name="Simonnet F."/>
            <person name="Marques-Souza H."/>
            <person name="Tautz D."/>
            <person name="Tomoyasu Y."/>
            <person name="Trauner J."/>
            <person name="Van der Zee M."/>
            <person name="Vervoort M."/>
            <person name="Wittkopp N."/>
            <person name="Wimmer E.A."/>
            <person name="Yang X."/>
            <person name="Jones A.K."/>
            <person name="Sattelle D.B."/>
            <person name="Ebert P.R."/>
            <person name="Nelson D."/>
            <person name="Scott J.G."/>
            <person name="Beeman R.W."/>
            <person name="Muthukrishnan S."/>
            <person name="Kramer K.J."/>
            <person name="Arakane Y."/>
            <person name="Beeman R.W."/>
            <person name="Zhu Q."/>
            <person name="Hogenkamp D."/>
            <person name="Dixit R."/>
            <person name="Oppert B."/>
            <person name="Jiang H."/>
            <person name="Zou Z."/>
            <person name="Marshall J."/>
            <person name="Elpidina E."/>
            <person name="Vinokurov K."/>
            <person name="Oppert C."/>
            <person name="Zou Z."/>
            <person name="Evans J."/>
            <person name="Lu Z."/>
            <person name="Zhao P."/>
            <person name="Sumathipala N."/>
            <person name="Altincicek B."/>
            <person name="Vilcinskas A."/>
            <person name="Williams M."/>
            <person name="Hultmark D."/>
            <person name="Hetru C."/>
            <person name="Jiang H."/>
            <person name="Grimmelikhuijzen C.J."/>
            <person name="Hauser F."/>
            <person name="Cazzamali G."/>
            <person name="Williamson M."/>
            <person name="Park Y."/>
            <person name="Li B."/>
            <person name="Tanaka Y."/>
            <person name="Predel R."/>
            <person name="Neupert S."/>
            <person name="Schachtner J."/>
            <person name="Verleyen P."/>
            <person name="Raible F."/>
            <person name="Bork P."/>
            <person name="Friedrich M."/>
            <person name="Walden K.K."/>
            <person name="Robertson H.M."/>
            <person name="Angeli S."/>
            <person name="Foret S."/>
            <person name="Bucher G."/>
            <person name="Schuetz S."/>
            <person name="Maleszka R."/>
            <person name="Wimmer E.A."/>
            <person name="Beeman R.W."/>
            <person name="Lorenzen M."/>
            <person name="Tomoyasu Y."/>
            <person name="Miller S.C."/>
            <person name="Grossmann D."/>
            <person name="Bucher G."/>
        </authorList>
    </citation>
    <scope>NUCLEOTIDE SEQUENCE [LARGE SCALE GENOMIC DNA]</scope>
    <source>
        <strain evidence="1 2">Georgia GA2</strain>
    </source>
</reference>
<reference evidence="1 2" key="2">
    <citation type="journal article" date="2010" name="Nucleic Acids Res.">
        <title>BeetleBase in 2010: revisions to provide comprehensive genomic information for Tribolium castaneum.</title>
        <authorList>
            <person name="Kim H.S."/>
            <person name="Murphy T."/>
            <person name="Xia J."/>
            <person name="Caragea D."/>
            <person name="Park Y."/>
            <person name="Beeman R.W."/>
            <person name="Lorenzen M.D."/>
            <person name="Butcher S."/>
            <person name="Manak J.R."/>
            <person name="Brown S.J."/>
        </authorList>
    </citation>
    <scope>GENOME REANNOTATION</scope>
    <source>
        <strain evidence="1 2">Georgia GA2</strain>
    </source>
</reference>
<gene>
    <name evidence="1" type="primary">AUGUSTUS-3.0.2_05931</name>
    <name evidence="1" type="ORF">TcasGA2_TC005931</name>
</gene>
<dbReference type="PANTHER" id="PTHR24192">
    <property type="entry name" value="ANKYRIN REPEAT DOMAIN 40"/>
    <property type="match status" value="1"/>
</dbReference>
<dbReference type="HOGENOM" id="CLU_2402540_0_0_1"/>
<protein>
    <submittedName>
        <fullName evidence="1">Ankyrin repeat domain-containing protein 40-like Protein</fullName>
    </submittedName>
</protein>
<dbReference type="InParanoid" id="D6WVH7"/>
<dbReference type="STRING" id="7070.D6WVH7"/>
<dbReference type="AlphaFoldDB" id="D6WVH7"/>
<dbReference type="EMBL" id="KQ971357">
    <property type="protein sequence ID" value="EFA08296.1"/>
    <property type="molecule type" value="Genomic_DNA"/>
</dbReference>
<sequence>MSRAGYVLRLRVANLEDKDFIEVDYDESKLNYRDLIETCCQHLGVDKIDVAKIRKLPDVTIRRDEDVQRFNRLEHLEVVVVPSRLQPSYNYQL</sequence>
<dbReference type="eggNOG" id="KOG0307">
    <property type="taxonomic scope" value="Eukaryota"/>
</dbReference>
<keyword evidence="2" id="KW-1185">Reference proteome</keyword>
<dbReference type="PANTHER" id="PTHR24192:SF3">
    <property type="entry name" value="ANKYRIN REPEAT DOMAIN 40"/>
    <property type="match status" value="1"/>
</dbReference>
<proteinExistence type="predicted"/>
<dbReference type="OrthoDB" id="6609132at2759"/>
<accession>D6WVH7</accession>
<evidence type="ECO:0000313" key="2">
    <source>
        <dbReference type="Proteomes" id="UP000007266"/>
    </source>
</evidence>
<dbReference type="OMA" id="IETCCQH"/>
<dbReference type="Proteomes" id="UP000007266">
    <property type="component" value="Linkage group 8"/>
</dbReference>
<name>D6WVH7_TRICA</name>
<dbReference type="PhylomeDB" id="D6WVH7"/>